<proteinExistence type="predicted"/>
<reference evidence="1" key="1">
    <citation type="submission" date="2019-12" db="EMBL/GenBank/DDBJ databases">
        <title>Genome sequencing and annotation of Brassica cretica.</title>
        <authorList>
            <person name="Studholme D.J."/>
            <person name="Sarris P."/>
        </authorList>
    </citation>
    <scope>NUCLEOTIDE SEQUENCE</scope>
    <source>
        <strain evidence="1">PFS-109/04</strain>
        <tissue evidence="1">Leaf</tissue>
    </source>
</reference>
<accession>A0A8S9QAK2</accession>
<dbReference type="EMBL" id="QGKX02001290">
    <property type="protein sequence ID" value="KAF3538866.1"/>
    <property type="molecule type" value="Genomic_DNA"/>
</dbReference>
<dbReference type="PANTHER" id="PTHR46635:SF1">
    <property type="entry name" value="GLYCOSYL TRANSFERASE FAMILY 1 PROTEIN"/>
    <property type="match status" value="1"/>
</dbReference>
<dbReference type="AlphaFoldDB" id="A0A8S9QAK2"/>
<organism evidence="1 2">
    <name type="scientific">Brassica cretica</name>
    <name type="common">Mustard</name>
    <dbReference type="NCBI Taxonomy" id="69181"/>
    <lineage>
        <taxon>Eukaryota</taxon>
        <taxon>Viridiplantae</taxon>
        <taxon>Streptophyta</taxon>
        <taxon>Embryophyta</taxon>
        <taxon>Tracheophyta</taxon>
        <taxon>Spermatophyta</taxon>
        <taxon>Magnoliopsida</taxon>
        <taxon>eudicotyledons</taxon>
        <taxon>Gunneridae</taxon>
        <taxon>Pentapetalae</taxon>
        <taxon>rosids</taxon>
        <taxon>malvids</taxon>
        <taxon>Brassicales</taxon>
        <taxon>Brassicaceae</taxon>
        <taxon>Brassiceae</taxon>
        <taxon>Brassica</taxon>
    </lineage>
</organism>
<dbReference type="Proteomes" id="UP000712600">
    <property type="component" value="Unassembled WGS sequence"/>
</dbReference>
<comment type="caution">
    <text evidence="1">The sequence shown here is derived from an EMBL/GenBank/DDBJ whole genome shotgun (WGS) entry which is preliminary data.</text>
</comment>
<sequence>MWVKWFEYSTLKTMDEDLAEEACILRRLWPGSIEKEKQRMNVEKEEKKKKCKVKLNRMRSNNHHQKDPKNMSQVSIIFPLALASLFAGFNSQAINLISAQGQGSSGDFKLMHPSGMILPTSSGLGLIGSVLRIRYGTTNSFPGYFGVPLQQNFWRFQRDLFCWLPARSSDRNRTFTPE</sequence>
<evidence type="ECO:0000313" key="1">
    <source>
        <dbReference type="EMBL" id="KAF3538866.1"/>
    </source>
</evidence>
<protein>
    <submittedName>
        <fullName evidence="1">Uncharacterized protein</fullName>
    </submittedName>
</protein>
<name>A0A8S9QAK2_BRACR</name>
<evidence type="ECO:0000313" key="2">
    <source>
        <dbReference type="Proteomes" id="UP000712600"/>
    </source>
</evidence>
<gene>
    <name evidence="1" type="ORF">F2Q69_00021311</name>
</gene>
<dbReference type="PANTHER" id="PTHR46635">
    <property type="entry name" value="GLYCOSYL TRANSFERASE FAMILY 1 PROTEIN"/>
    <property type="match status" value="1"/>
</dbReference>